<gene>
    <name evidence="1" type="ORF">WF787_03265</name>
</gene>
<dbReference type="InterPro" id="IPR009660">
    <property type="entry name" value="Phage_A500_Gp15"/>
</dbReference>
<dbReference type="EMBL" id="JBBFKC010000002">
    <property type="protein sequence ID" value="MEJ3690247.1"/>
    <property type="molecule type" value="Genomic_DNA"/>
</dbReference>
<dbReference type="AlphaFoldDB" id="A0AB35XW92"/>
<evidence type="ECO:0000313" key="2">
    <source>
        <dbReference type="Proteomes" id="UP001379600"/>
    </source>
</evidence>
<keyword evidence="2" id="KW-1185">Reference proteome</keyword>
<comment type="caution">
    <text evidence="1">The sequence shown here is derived from an EMBL/GenBank/DDBJ whole genome shotgun (WGS) entry which is preliminary data.</text>
</comment>
<accession>A0AB35XW92</accession>
<proteinExistence type="predicted"/>
<dbReference type="RefSeq" id="WP_207698173.1">
    <property type="nucleotide sequence ID" value="NZ_JBBFKB010000094.1"/>
</dbReference>
<organism evidence="1 2">
    <name type="scientific">Faecalibacterium taiwanense</name>
    <dbReference type="NCBI Taxonomy" id="3030638"/>
    <lineage>
        <taxon>Bacteria</taxon>
        <taxon>Bacillati</taxon>
        <taxon>Bacillota</taxon>
        <taxon>Clostridia</taxon>
        <taxon>Eubacteriales</taxon>
        <taxon>Oscillospiraceae</taxon>
        <taxon>Faecalibacterium</taxon>
    </lineage>
</organism>
<name>A0AB35XW92_9FIRM</name>
<evidence type="ECO:0000313" key="1">
    <source>
        <dbReference type="EMBL" id="MEJ3690247.1"/>
    </source>
</evidence>
<protein>
    <submittedName>
        <fullName evidence="1">Gp15 family bacteriophage protein</fullName>
    </submittedName>
</protein>
<reference evidence="1 2" key="1">
    <citation type="submission" date="2024-03" db="EMBL/GenBank/DDBJ databases">
        <authorList>
            <person name="Plomp N."/>
            <person name="Harmsen H.J."/>
        </authorList>
    </citation>
    <scope>NUCLEOTIDE SEQUENCE [LARGE SCALE GENOMIC DNA]</scope>
    <source>
        <strain evidence="1 2">HTF-76H</strain>
    </source>
</reference>
<sequence length="203" mass="23145">MSDLLLDALPTRWHGHEIIPDFRPMVWLVNTYVRGQTGDDPIGFAVSALWRFYKDPHCFLNDPQKIIDAYGYMIEFYKAGEKAAESAAAESSTAPSSGLAFDYQCDAGYIVAAFQQAYGIDLTREKVHWFRFRALFAALPEDTLMAKIMSWRTMDLSEYEGSMRDRYADLQERFALPPELRGGAARVVSVEEHDAAFLARFRH</sequence>
<dbReference type="Pfam" id="PF06854">
    <property type="entry name" value="Phage_Gp15"/>
    <property type="match status" value="1"/>
</dbReference>
<dbReference type="Proteomes" id="UP001379600">
    <property type="component" value="Unassembled WGS sequence"/>
</dbReference>